<organism evidence="2">
    <name type="scientific">Cucumis melo</name>
    <name type="common">Muskmelon</name>
    <dbReference type="NCBI Taxonomy" id="3656"/>
    <lineage>
        <taxon>Eukaryota</taxon>
        <taxon>Viridiplantae</taxon>
        <taxon>Streptophyta</taxon>
        <taxon>Embryophyta</taxon>
        <taxon>Tracheophyta</taxon>
        <taxon>Spermatophyta</taxon>
        <taxon>Magnoliopsida</taxon>
        <taxon>eudicotyledons</taxon>
        <taxon>Gunneridae</taxon>
        <taxon>Pentapetalae</taxon>
        <taxon>rosids</taxon>
        <taxon>fabids</taxon>
        <taxon>Cucurbitales</taxon>
        <taxon>Cucurbitaceae</taxon>
        <taxon>Benincaseae</taxon>
        <taxon>Cucumis</taxon>
    </lineage>
</organism>
<dbReference type="Gramene" id="MELO3C035480.2.1">
    <property type="protein sequence ID" value="MELO3C035480.2.1"/>
    <property type="gene ID" value="MELO3C035480.2"/>
</dbReference>
<dbReference type="InterPro" id="IPR045845">
    <property type="entry name" value="BSK"/>
</dbReference>
<name>A0A9I9ELE6_CUCME</name>
<dbReference type="SUPFAM" id="SSF56112">
    <property type="entry name" value="Protein kinase-like (PK-like)"/>
    <property type="match status" value="1"/>
</dbReference>
<dbReference type="InterPro" id="IPR011009">
    <property type="entry name" value="Kinase-like_dom_sf"/>
</dbReference>
<dbReference type="GO" id="GO:0004672">
    <property type="term" value="F:protein kinase activity"/>
    <property type="evidence" value="ECO:0007669"/>
    <property type="project" value="InterPro"/>
</dbReference>
<dbReference type="EnsemblPlants" id="MELO3C035480.2.1">
    <property type="protein sequence ID" value="MELO3C035480.2.1"/>
    <property type="gene ID" value="MELO3C035480.2"/>
</dbReference>
<dbReference type="GO" id="GO:0009742">
    <property type="term" value="P:brassinosteroid mediated signaling pathway"/>
    <property type="evidence" value="ECO:0007669"/>
    <property type="project" value="InterPro"/>
</dbReference>
<dbReference type="PANTHER" id="PTHR45863">
    <property type="entry name" value="SERINE/THREONINE-PROTEIN KINASE BSK5"/>
    <property type="match status" value="1"/>
</dbReference>
<evidence type="ECO:0000256" key="1">
    <source>
        <dbReference type="ARBA" id="ARBA00008684"/>
    </source>
</evidence>
<dbReference type="GO" id="GO:0005524">
    <property type="term" value="F:ATP binding"/>
    <property type="evidence" value="ECO:0007669"/>
    <property type="project" value="UniProtKB-KW"/>
</dbReference>
<proteinExistence type="inferred from homology"/>
<evidence type="ECO:0000313" key="2">
    <source>
        <dbReference type="EnsemblPlants" id="MELO3C035480.2.1"/>
    </source>
</evidence>
<accession>A0A9I9ELE6</accession>
<sequence>MGNTFPILGPDLPMGKKISLLPPPFGAGPRGVLTLQELHMIQGKNIILLMDSHLEDNFSIGKAAVVFDLASRCLQYEPRDRPNTKDLVATLAPLQINLITIVIARGTVEENNTRNFGNPVQPMLPTSGELQTALMSNIIMIHT</sequence>
<reference evidence="2" key="1">
    <citation type="submission" date="2023-03" db="UniProtKB">
        <authorList>
            <consortium name="EnsemblPlants"/>
        </authorList>
    </citation>
    <scope>IDENTIFICATION</scope>
</reference>
<dbReference type="AlphaFoldDB" id="A0A9I9ELE6"/>
<dbReference type="GO" id="GO:0012505">
    <property type="term" value="C:endomembrane system"/>
    <property type="evidence" value="ECO:0007669"/>
    <property type="project" value="UniProtKB-SubCell"/>
</dbReference>
<protein>
    <submittedName>
        <fullName evidence="2">Uncharacterized protein</fullName>
    </submittedName>
</protein>
<dbReference type="Gene3D" id="1.10.510.10">
    <property type="entry name" value="Transferase(Phosphotransferase) domain 1"/>
    <property type="match status" value="1"/>
</dbReference>
<comment type="similarity">
    <text evidence="1">Belongs to the protein kinase superfamily. Ser/Thr protein kinase family.</text>
</comment>
<dbReference type="PANTHER" id="PTHR45863:SF14">
    <property type="entry name" value="SERINE_THREONINE-PROTEIN KINASE BSK11"/>
    <property type="match status" value="1"/>
</dbReference>